<reference evidence="1" key="1">
    <citation type="submission" date="2023-05" db="EMBL/GenBank/DDBJ databases">
        <title>Nepenthes gracilis genome sequencing.</title>
        <authorList>
            <person name="Fukushima K."/>
        </authorList>
    </citation>
    <scope>NUCLEOTIDE SEQUENCE</scope>
    <source>
        <strain evidence="1">SING2019-196</strain>
    </source>
</reference>
<name>A0AAD3TMC8_NEPGR</name>
<gene>
    <name evidence="1" type="ORF">Nepgr_033270</name>
</gene>
<proteinExistence type="predicted"/>
<sequence length="115" mass="13119">MIPFDYWRGPKRCGHYQMESQAIIDLLLETSRRSVDWAVHPVICDPFVPLRRLQLLSSSGPLLPSAARSASHSWRTGCLKHRLFQEKGLLRSRTSSLFLIGRGIYNMSHGIGKKE</sequence>
<evidence type="ECO:0000313" key="1">
    <source>
        <dbReference type="EMBL" id="GMH31427.1"/>
    </source>
</evidence>
<dbReference type="Proteomes" id="UP001279734">
    <property type="component" value="Unassembled WGS sequence"/>
</dbReference>
<dbReference type="EMBL" id="BSYO01000040">
    <property type="protein sequence ID" value="GMH31427.1"/>
    <property type="molecule type" value="Genomic_DNA"/>
</dbReference>
<comment type="caution">
    <text evidence="1">The sequence shown here is derived from an EMBL/GenBank/DDBJ whole genome shotgun (WGS) entry which is preliminary data.</text>
</comment>
<evidence type="ECO:0000313" key="2">
    <source>
        <dbReference type="Proteomes" id="UP001279734"/>
    </source>
</evidence>
<dbReference type="AlphaFoldDB" id="A0AAD3TMC8"/>
<organism evidence="1 2">
    <name type="scientific">Nepenthes gracilis</name>
    <name type="common">Slender pitcher plant</name>
    <dbReference type="NCBI Taxonomy" id="150966"/>
    <lineage>
        <taxon>Eukaryota</taxon>
        <taxon>Viridiplantae</taxon>
        <taxon>Streptophyta</taxon>
        <taxon>Embryophyta</taxon>
        <taxon>Tracheophyta</taxon>
        <taxon>Spermatophyta</taxon>
        <taxon>Magnoliopsida</taxon>
        <taxon>eudicotyledons</taxon>
        <taxon>Gunneridae</taxon>
        <taxon>Pentapetalae</taxon>
        <taxon>Caryophyllales</taxon>
        <taxon>Nepenthaceae</taxon>
        <taxon>Nepenthes</taxon>
    </lineage>
</organism>
<protein>
    <submittedName>
        <fullName evidence="1">Uncharacterized protein</fullName>
    </submittedName>
</protein>
<keyword evidence="2" id="KW-1185">Reference proteome</keyword>
<accession>A0AAD3TMC8</accession>